<dbReference type="Proteomes" id="UP001221898">
    <property type="component" value="Unassembled WGS sequence"/>
</dbReference>
<name>A0AAD7WNT9_9TELE</name>
<dbReference type="EMBL" id="JAINUG010000056">
    <property type="protein sequence ID" value="KAJ8403916.1"/>
    <property type="molecule type" value="Genomic_DNA"/>
</dbReference>
<gene>
    <name evidence="2" type="ORF">AAFF_G00347840</name>
</gene>
<keyword evidence="3" id="KW-1185">Reference proteome</keyword>
<evidence type="ECO:0000313" key="2">
    <source>
        <dbReference type="EMBL" id="KAJ8403916.1"/>
    </source>
</evidence>
<comment type="caution">
    <text evidence="2">The sequence shown here is derived from an EMBL/GenBank/DDBJ whole genome shotgun (WGS) entry which is preliminary data.</text>
</comment>
<feature type="region of interest" description="Disordered" evidence="1">
    <location>
        <begin position="50"/>
        <end position="73"/>
    </location>
</feature>
<proteinExistence type="predicted"/>
<sequence length="73" mass="7875">MLKRSPLFGVAVLQGEVSHDQRPGTTAHHTAHRLDDGTHVMSREPIGCTAISRHDGTGTSLHLPSKHTTELEG</sequence>
<evidence type="ECO:0000313" key="3">
    <source>
        <dbReference type="Proteomes" id="UP001221898"/>
    </source>
</evidence>
<evidence type="ECO:0000256" key="1">
    <source>
        <dbReference type="SAM" id="MobiDB-lite"/>
    </source>
</evidence>
<organism evidence="2 3">
    <name type="scientific">Aldrovandia affinis</name>
    <dbReference type="NCBI Taxonomy" id="143900"/>
    <lineage>
        <taxon>Eukaryota</taxon>
        <taxon>Metazoa</taxon>
        <taxon>Chordata</taxon>
        <taxon>Craniata</taxon>
        <taxon>Vertebrata</taxon>
        <taxon>Euteleostomi</taxon>
        <taxon>Actinopterygii</taxon>
        <taxon>Neopterygii</taxon>
        <taxon>Teleostei</taxon>
        <taxon>Notacanthiformes</taxon>
        <taxon>Halosauridae</taxon>
        <taxon>Aldrovandia</taxon>
    </lineage>
</organism>
<protein>
    <submittedName>
        <fullName evidence="2">Uncharacterized protein</fullName>
    </submittedName>
</protein>
<accession>A0AAD7WNT9</accession>
<dbReference type="AlphaFoldDB" id="A0AAD7WNT9"/>
<reference evidence="2" key="1">
    <citation type="journal article" date="2023" name="Science">
        <title>Genome structures resolve the early diversification of teleost fishes.</title>
        <authorList>
            <person name="Parey E."/>
            <person name="Louis A."/>
            <person name="Montfort J."/>
            <person name="Bouchez O."/>
            <person name="Roques C."/>
            <person name="Iampietro C."/>
            <person name="Lluch J."/>
            <person name="Castinel A."/>
            <person name="Donnadieu C."/>
            <person name="Desvignes T."/>
            <person name="Floi Bucao C."/>
            <person name="Jouanno E."/>
            <person name="Wen M."/>
            <person name="Mejri S."/>
            <person name="Dirks R."/>
            <person name="Jansen H."/>
            <person name="Henkel C."/>
            <person name="Chen W.J."/>
            <person name="Zahm M."/>
            <person name="Cabau C."/>
            <person name="Klopp C."/>
            <person name="Thompson A.W."/>
            <person name="Robinson-Rechavi M."/>
            <person name="Braasch I."/>
            <person name="Lecointre G."/>
            <person name="Bobe J."/>
            <person name="Postlethwait J.H."/>
            <person name="Berthelot C."/>
            <person name="Roest Crollius H."/>
            <person name="Guiguen Y."/>
        </authorList>
    </citation>
    <scope>NUCLEOTIDE SEQUENCE</scope>
    <source>
        <strain evidence="2">NC1722</strain>
    </source>
</reference>